<feature type="domain" description="ANTAR" evidence="1">
    <location>
        <begin position="130"/>
        <end position="191"/>
    </location>
</feature>
<evidence type="ECO:0000259" key="1">
    <source>
        <dbReference type="PROSITE" id="PS50921"/>
    </source>
</evidence>
<dbReference type="EMBL" id="JBHSMH010000001">
    <property type="protein sequence ID" value="MFC5467138.1"/>
    <property type="molecule type" value="Genomic_DNA"/>
</dbReference>
<dbReference type="Gene3D" id="1.10.10.10">
    <property type="entry name" value="Winged helix-like DNA-binding domain superfamily/Winged helix DNA-binding domain"/>
    <property type="match status" value="1"/>
</dbReference>
<proteinExistence type="predicted"/>
<keyword evidence="3" id="KW-1185">Reference proteome</keyword>
<dbReference type="SUPFAM" id="SSF52172">
    <property type="entry name" value="CheY-like"/>
    <property type="match status" value="1"/>
</dbReference>
<dbReference type="InterPro" id="IPR011006">
    <property type="entry name" value="CheY-like_superfamily"/>
</dbReference>
<name>A0ABW0LRD0_9BACL</name>
<sequence length="208" mass="23837">MRSLLVIYNETKSKDIMPFSDSETPPPEFVLRSNGYIVSRTHDKEQALLTVASADAAILHLPLSAIKPWGKILLQAKPLPLLWWCDELTASQSLDACEDDTMIDGVLGPRMSGHELHWGLHFGAKQFMERRQWNNEREQLLGKLEERKWVDMAKSILCEIKNVTESEAYDILRKQAMNERKRMVDVATSIVKVYQLLQESKDKGAKKK</sequence>
<accession>A0ABW0LRD0</accession>
<dbReference type="InterPro" id="IPR005561">
    <property type="entry name" value="ANTAR"/>
</dbReference>
<dbReference type="Pfam" id="PF03861">
    <property type="entry name" value="ANTAR"/>
    <property type="match status" value="1"/>
</dbReference>
<comment type="caution">
    <text evidence="2">The sequence shown here is derived from an EMBL/GenBank/DDBJ whole genome shotgun (WGS) entry which is preliminary data.</text>
</comment>
<dbReference type="Proteomes" id="UP001596105">
    <property type="component" value="Unassembled WGS sequence"/>
</dbReference>
<protein>
    <submittedName>
        <fullName evidence="2">ANTAR domain-containing response regulator</fullName>
    </submittedName>
</protein>
<dbReference type="PROSITE" id="PS50921">
    <property type="entry name" value="ANTAR"/>
    <property type="match status" value="1"/>
</dbReference>
<dbReference type="InterPro" id="IPR036388">
    <property type="entry name" value="WH-like_DNA-bd_sf"/>
</dbReference>
<dbReference type="SMART" id="SM01012">
    <property type="entry name" value="ANTAR"/>
    <property type="match status" value="1"/>
</dbReference>
<gene>
    <name evidence="2" type="ORF">ACFPPD_00280</name>
</gene>
<organism evidence="2 3">
    <name type="scientific">Cohnella suwonensis</name>
    <dbReference type="NCBI Taxonomy" id="696072"/>
    <lineage>
        <taxon>Bacteria</taxon>
        <taxon>Bacillati</taxon>
        <taxon>Bacillota</taxon>
        <taxon>Bacilli</taxon>
        <taxon>Bacillales</taxon>
        <taxon>Paenibacillaceae</taxon>
        <taxon>Cohnella</taxon>
    </lineage>
</organism>
<reference evidence="3" key="1">
    <citation type="journal article" date="2019" name="Int. J. Syst. Evol. Microbiol.">
        <title>The Global Catalogue of Microorganisms (GCM) 10K type strain sequencing project: providing services to taxonomists for standard genome sequencing and annotation.</title>
        <authorList>
            <consortium name="The Broad Institute Genomics Platform"/>
            <consortium name="The Broad Institute Genome Sequencing Center for Infectious Disease"/>
            <person name="Wu L."/>
            <person name="Ma J."/>
        </authorList>
    </citation>
    <scope>NUCLEOTIDE SEQUENCE [LARGE SCALE GENOMIC DNA]</scope>
    <source>
        <strain evidence="3">CCUG 57113</strain>
    </source>
</reference>
<dbReference type="RefSeq" id="WP_209747531.1">
    <property type="nucleotide sequence ID" value="NZ_JBHSMH010000001.1"/>
</dbReference>
<evidence type="ECO:0000313" key="3">
    <source>
        <dbReference type="Proteomes" id="UP001596105"/>
    </source>
</evidence>
<evidence type="ECO:0000313" key="2">
    <source>
        <dbReference type="EMBL" id="MFC5467138.1"/>
    </source>
</evidence>